<dbReference type="InterPro" id="IPR043519">
    <property type="entry name" value="NT_sf"/>
</dbReference>
<dbReference type="OrthoDB" id="5422227at2"/>
<comment type="cofactor">
    <cofactor evidence="1">
        <name>Mg(2+)</name>
        <dbReference type="ChEBI" id="CHEBI:18420"/>
    </cofactor>
</comment>
<evidence type="ECO:0000256" key="4">
    <source>
        <dbReference type="ARBA" id="ARBA00022695"/>
    </source>
</evidence>
<keyword evidence="12" id="KW-1185">Reference proteome</keyword>
<evidence type="ECO:0000256" key="6">
    <source>
        <dbReference type="ARBA" id="ARBA00022741"/>
    </source>
</evidence>
<keyword evidence="8" id="KW-0460">Magnesium</keyword>
<keyword evidence="6" id="KW-0547">Nucleotide-binding</keyword>
<evidence type="ECO:0000313" key="12">
    <source>
        <dbReference type="Proteomes" id="UP000035036"/>
    </source>
</evidence>
<sequence>MPVKNEDQILAFFKLHKQDFHEKYGVYKIGIFGSYARNEQTEGSDIDIAIEMEPEKKNLHNFLAFKRHLENELGRKVDLGIESALKSEARKLVEKEIVYV</sequence>
<dbReference type="RefSeq" id="WP_040201598.1">
    <property type="nucleotide sequence ID" value="NZ_CP010311.1"/>
</dbReference>
<dbReference type="KEGG" id="gsb:GSUB_15405"/>
<dbReference type="EMBL" id="CP010311">
    <property type="protein sequence ID" value="AJF07655.1"/>
    <property type="molecule type" value="Genomic_DNA"/>
</dbReference>
<dbReference type="SUPFAM" id="SSF81301">
    <property type="entry name" value="Nucleotidyltransferase"/>
    <property type="match status" value="1"/>
</dbReference>
<evidence type="ECO:0000256" key="9">
    <source>
        <dbReference type="ARBA" id="ARBA00038276"/>
    </source>
</evidence>
<dbReference type="Proteomes" id="UP000035036">
    <property type="component" value="Chromosome"/>
</dbReference>
<dbReference type="GO" id="GO:0016779">
    <property type="term" value="F:nucleotidyltransferase activity"/>
    <property type="evidence" value="ECO:0007669"/>
    <property type="project" value="UniProtKB-KW"/>
</dbReference>
<gene>
    <name evidence="11" type="ORF">GSUB_15405</name>
</gene>
<dbReference type="PANTHER" id="PTHR33571">
    <property type="entry name" value="SSL8005 PROTEIN"/>
    <property type="match status" value="1"/>
</dbReference>
<evidence type="ECO:0000256" key="3">
    <source>
        <dbReference type="ARBA" id="ARBA00022679"/>
    </source>
</evidence>
<keyword evidence="2" id="KW-1277">Toxin-antitoxin system</keyword>
<accession>A0A0B5FTZ5</accession>
<evidence type="ECO:0000313" key="11">
    <source>
        <dbReference type="EMBL" id="AJF07655.1"/>
    </source>
</evidence>
<dbReference type="Gene3D" id="3.30.460.10">
    <property type="entry name" value="Beta Polymerase, domain 2"/>
    <property type="match status" value="1"/>
</dbReference>
<dbReference type="AlphaFoldDB" id="A0A0B5FTZ5"/>
<organism evidence="11 12">
    <name type="scientific">Geoalkalibacter subterraneus</name>
    <dbReference type="NCBI Taxonomy" id="483547"/>
    <lineage>
        <taxon>Bacteria</taxon>
        <taxon>Pseudomonadati</taxon>
        <taxon>Thermodesulfobacteriota</taxon>
        <taxon>Desulfuromonadia</taxon>
        <taxon>Desulfuromonadales</taxon>
        <taxon>Geoalkalibacteraceae</taxon>
        <taxon>Geoalkalibacter</taxon>
    </lineage>
</organism>
<feature type="domain" description="Polymerase nucleotidyl transferase" evidence="10">
    <location>
        <begin position="16"/>
        <end position="99"/>
    </location>
</feature>
<protein>
    <submittedName>
        <fullName evidence="11">DNA polymerase III subunit beta</fullName>
    </submittedName>
</protein>
<evidence type="ECO:0000256" key="2">
    <source>
        <dbReference type="ARBA" id="ARBA00022649"/>
    </source>
</evidence>
<dbReference type="STRING" id="483547.GSUB_15405"/>
<comment type="similarity">
    <text evidence="9">Belongs to the MntA antitoxin family.</text>
</comment>
<name>A0A0B5FTZ5_9BACT</name>
<dbReference type="GO" id="GO:0005524">
    <property type="term" value="F:ATP binding"/>
    <property type="evidence" value="ECO:0007669"/>
    <property type="project" value="UniProtKB-KW"/>
</dbReference>
<dbReference type="InterPro" id="IPR052038">
    <property type="entry name" value="Type-VII_TA_antitoxin"/>
</dbReference>
<dbReference type="HOGENOM" id="CLU_130257_10_0_7"/>
<keyword evidence="7" id="KW-0067">ATP-binding</keyword>
<evidence type="ECO:0000256" key="5">
    <source>
        <dbReference type="ARBA" id="ARBA00022723"/>
    </source>
</evidence>
<reference evidence="11 12" key="1">
    <citation type="journal article" date="2015" name="Genome Announc.">
        <title>Genomes of Geoalkalibacter ferrihydriticus Z-0531T and Geoalkalibacter subterraneus Red1T, Two Haloalkaliphilic Metal-Reducing Deltaproteobacteria.</title>
        <authorList>
            <person name="Badalamenti J.P."/>
            <person name="Krajmalnik-Brown R."/>
            <person name="Torres C.I."/>
            <person name="Bond D.R."/>
        </authorList>
    </citation>
    <scope>NUCLEOTIDE SEQUENCE [LARGE SCALE GENOMIC DNA]</scope>
    <source>
        <strain evidence="11 12">Red1</strain>
    </source>
</reference>
<dbReference type="PANTHER" id="PTHR33571:SF14">
    <property type="entry name" value="PROTEIN ADENYLYLTRANSFERASE MJ0435-RELATED"/>
    <property type="match status" value="1"/>
</dbReference>
<evidence type="ECO:0000256" key="1">
    <source>
        <dbReference type="ARBA" id="ARBA00001946"/>
    </source>
</evidence>
<evidence type="ECO:0000256" key="8">
    <source>
        <dbReference type="ARBA" id="ARBA00022842"/>
    </source>
</evidence>
<dbReference type="GO" id="GO:0046872">
    <property type="term" value="F:metal ion binding"/>
    <property type="evidence" value="ECO:0007669"/>
    <property type="project" value="UniProtKB-KW"/>
</dbReference>
<evidence type="ECO:0000256" key="7">
    <source>
        <dbReference type="ARBA" id="ARBA00022840"/>
    </source>
</evidence>
<dbReference type="Pfam" id="PF01909">
    <property type="entry name" value="NTP_transf_2"/>
    <property type="match status" value="1"/>
</dbReference>
<dbReference type="InterPro" id="IPR002934">
    <property type="entry name" value="Polymerase_NTP_transf_dom"/>
</dbReference>
<proteinExistence type="inferred from homology"/>
<keyword evidence="3" id="KW-0808">Transferase</keyword>
<evidence type="ECO:0000259" key="10">
    <source>
        <dbReference type="Pfam" id="PF01909"/>
    </source>
</evidence>
<dbReference type="CDD" id="cd05403">
    <property type="entry name" value="NT_KNTase_like"/>
    <property type="match status" value="1"/>
</dbReference>
<keyword evidence="5" id="KW-0479">Metal-binding</keyword>
<keyword evidence="4" id="KW-0548">Nucleotidyltransferase</keyword>